<sequence length="1794" mass="200012">MKKRNTLFIARMELSKFEEQISRLRSGLDQPDRASFQKTLSQMQRLADDFKGHTNEYICLAHLSRDLIDWLGRQEQATAVETTAWKACFKLAESFLETSRAAPAHVRAYCVTALYNGIIKLNGKQRAQILLITAMARFEITDKEVTLFQRAKRLALSTLPALKEPSDRALYGAAACDVVIELQRNLLIQAAGTPRSNTDGQMVVVRTAVLDYFREVFGTSMVILQRLFAYDRTKADLLFRAVMETMSTAVRLDKPELIALFEDALEYVETILAFRESAPEYLKFGEFFNLFRPLKEERYASIVQMVQQTVELARSTRPTVHQYVALTATARTLYSIAPSDSVVIKTIILTVTNSFSHLSSMASELVADPKLAGAMIELVEKLLPFVRHCPSRLEQHSLCRNCSQTRRHLADRLLTMLIIISINQMKGAASDRGRTLATSYTISRVCEVFHRKITLLKELDCERKQSLLHSTARQVMIYVKHAMQSLRSVAPESNDDSYESERMELVTLTKCLIELNNEERFDFLSELILLRLLESCMPSSPAYVWSNLSIQLLKLLLIIRDNKSEMATEDDTDDAGVEAINGALRSIFFFQAKASTDDPVRSLTVVQMYTQERYDRFGFTFTGVPSPEEKLTIIAQEMAFVAKYKTTHTLSNYFQQLHQLGNVHQHCLTFGMALYSLGEQEWEKLPGRQISELWAGLQSYGASTVPERIKQEASLAIISYHRFWHLSNAAKNQLREVPLEREHLRNGQLDERVLLANQLDSEAKILEQVDAIRHHYAAMVRLMCGEAFRPPILALLPSLMYITSLLDGTARYCQLNYYPHRAVELQLLGLVLISQRRAERPFDQCAALGFLLEQHHVTVECLPALHCNTGTWPPHAGGDLLTLPALAQRATELLQSTCQDLSAPVVPESRRFPFLNLYLALAVYRGSSSSRAGLEGALELIRRALAVADEWVARAELSEGNHQLLKGRTAQILFRLATESGLPFPPSVPPVAFVKLMLTNFNDLQKVCREQVLTLSLATVEITVAVLQYLLVRYDIGSYIEGYVEQVLKFTIKRGAGLRVLQLLLLYGNVSADMQKLDRCEMALRFLDRLLMLHTIGSVDQYRIKSVPWQVASGLEDVPNGKCEQAVFPGTVEEEIDGVRKIAKSHATESSMPLTAGSRRQPFMGVTLQDGDEPATARQQQHQSDEMSIEKYLMFDHEPTCGCPYCKSPLHKWMAFRTAALVARYAVLNGQRSVAEIGRYYQTITDHWLKVMEPLVQRALSAQHPPVVLSSTKELWCAAGYRPELAKDVMRTMLHRAQFEERQGNWAAAVPVYERAVSLWTGIPCLAVDEALLEDLRFNQHLAQSMLDGWRTEKESRKRFSAEPKMSYGEFLASRKASASTGDVRSLGVEFDKLQLRTPVSKPHSVESRGLPKTVDRVNELLRQAASRRHQQRQGGVEDRLAAPLTTASARKPKTVNIFVDSPPPAPATERRANRREKRTRLKSSTTVSPVDQPTTMPSGAAAKGTAQTDVVMGSGLVKSGVPMSRLVAKTKLPSSGTKSNHHPCDYPTLEEAASTPGTPRTKTHAAPPSDSAAGSPSLNSSFRDVLVLGRKRTVEAPGSKGEDHDGSSLILVLDESEESAHDVVEASFVDSRSTPSLTNSALALKSYSARRNEAPGGTPLTSARRRADPQGSASLSSAVKRKPGMGMTKVRLQFDASSPQRERSDLKKTKTSSPSRSSSIAPPGTIPASEKRTTRARRAGTARAASPAAAPLTITAAPVEVIVLEDSIKESSGVPVEENIAKRTRQRRKRINL</sequence>
<dbReference type="VEuPathDB" id="VectorBase:AALB20_030052"/>
<reference evidence="2 3" key="1">
    <citation type="journal article" date="2017" name="G3 (Bethesda)">
        <title>The Physical Genome Mapping of Anopheles albimanus Corrected Scaffold Misassemblies and Identified Interarm Rearrangements in Genus Anopheles.</title>
        <authorList>
            <person name="Artemov G.N."/>
            <person name="Peery A.N."/>
            <person name="Jiang X."/>
            <person name="Tu Z."/>
            <person name="Stegniy V.N."/>
            <person name="Sharakhova M.V."/>
            <person name="Sharakhov I.V."/>
        </authorList>
    </citation>
    <scope>NUCLEOTIDE SEQUENCE [LARGE SCALE GENOMIC DNA]</scope>
    <source>
        <strain evidence="2 3">ALBI9_A</strain>
    </source>
</reference>
<accession>A0A182F886</accession>
<keyword evidence="3" id="KW-1185">Reference proteome</keyword>
<evidence type="ECO:0000313" key="3">
    <source>
        <dbReference type="Proteomes" id="UP000069272"/>
    </source>
</evidence>
<feature type="region of interest" description="Disordered" evidence="1">
    <location>
        <begin position="1649"/>
        <end position="1750"/>
    </location>
</feature>
<dbReference type="STRING" id="7167.A0A182F886"/>
<dbReference type="EnsemblMetazoa" id="AALB002710-RA">
    <property type="protein sequence ID" value="AALB002710-PA"/>
    <property type="gene ID" value="AALB002710"/>
</dbReference>
<protein>
    <submittedName>
        <fullName evidence="2">Uncharacterized protein</fullName>
    </submittedName>
</protein>
<feature type="compositionally biased region" description="Polar residues" evidence="1">
    <location>
        <begin position="1483"/>
        <end position="1498"/>
    </location>
</feature>
<dbReference type="Proteomes" id="UP000069272">
    <property type="component" value="Chromosome 2R"/>
</dbReference>
<feature type="region of interest" description="Disordered" evidence="1">
    <location>
        <begin position="1531"/>
        <end position="1580"/>
    </location>
</feature>
<evidence type="ECO:0000256" key="1">
    <source>
        <dbReference type="SAM" id="MobiDB-lite"/>
    </source>
</evidence>
<name>A0A182F886_ANOAL</name>
<proteinExistence type="predicted"/>
<organism evidence="2 3">
    <name type="scientific">Anopheles albimanus</name>
    <name type="common">New world malaria mosquito</name>
    <dbReference type="NCBI Taxonomy" id="7167"/>
    <lineage>
        <taxon>Eukaryota</taxon>
        <taxon>Metazoa</taxon>
        <taxon>Ecdysozoa</taxon>
        <taxon>Arthropoda</taxon>
        <taxon>Hexapoda</taxon>
        <taxon>Insecta</taxon>
        <taxon>Pterygota</taxon>
        <taxon>Neoptera</taxon>
        <taxon>Endopterygota</taxon>
        <taxon>Diptera</taxon>
        <taxon>Nematocera</taxon>
        <taxon>Culicoidea</taxon>
        <taxon>Culicidae</taxon>
        <taxon>Anophelinae</taxon>
        <taxon>Anopheles</taxon>
    </lineage>
</organism>
<dbReference type="VEuPathDB" id="VectorBase:AALB002710"/>
<evidence type="ECO:0000313" key="2">
    <source>
        <dbReference type="EnsemblMetazoa" id="AALB002710-PA"/>
    </source>
</evidence>
<feature type="region of interest" description="Disordered" evidence="1">
    <location>
        <begin position="1457"/>
        <end position="1507"/>
    </location>
</feature>
<feature type="compositionally biased region" description="Basic residues" evidence="1">
    <location>
        <begin position="1473"/>
        <end position="1482"/>
    </location>
</feature>
<reference evidence="2" key="2">
    <citation type="submission" date="2022-08" db="UniProtKB">
        <authorList>
            <consortium name="EnsemblMetazoa"/>
        </authorList>
    </citation>
    <scope>IDENTIFICATION</scope>
    <source>
        <strain evidence="2">STECLA/ALBI9_A</strain>
    </source>
</reference>
<feature type="compositionally biased region" description="Low complexity" evidence="1">
    <location>
        <begin position="1566"/>
        <end position="1578"/>
    </location>
</feature>